<dbReference type="PANTHER" id="PTHR39470">
    <property type="entry name" value="CHROMOSOME 10, WHOLE GENOME SHOTGUN SEQUENCE"/>
    <property type="match status" value="1"/>
</dbReference>
<keyword evidence="3" id="KW-1185">Reference proteome</keyword>
<dbReference type="OrthoDB" id="4218123at2759"/>
<evidence type="ECO:0008006" key="4">
    <source>
        <dbReference type="Google" id="ProtNLM"/>
    </source>
</evidence>
<dbReference type="AlphaFoldDB" id="A0A168B8Q3"/>
<evidence type="ECO:0000313" key="2">
    <source>
        <dbReference type="EMBL" id="KZZ94957.1"/>
    </source>
</evidence>
<evidence type="ECO:0000256" key="1">
    <source>
        <dbReference type="SAM" id="Phobius"/>
    </source>
</evidence>
<feature type="transmembrane region" description="Helical" evidence="1">
    <location>
        <begin position="188"/>
        <end position="212"/>
    </location>
</feature>
<feature type="transmembrane region" description="Helical" evidence="1">
    <location>
        <begin position="153"/>
        <end position="176"/>
    </location>
</feature>
<accession>A0A168B8Q3</accession>
<proteinExistence type="predicted"/>
<keyword evidence="1" id="KW-0812">Transmembrane</keyword>
<gene>
    <name evidence="2" type="ORF">AAL_05068</name>
</gene>
<feature type="transmembrane region" description="Helical" evidence="1">
    <location>
        <begin position="60"/>
        <end position="82"/>
    </location>
</feature>
<dbReference type="EMBL" id="AZGY01000010">
    <property type="protein sequence ID" value="KZZ94957.1"/>
    <property type="molecule type" value="Genomic_DNA"/>
</dbReference>
<dbReference type="Proteomes" id="UP000078544">
    <property type="component" value="Unassembled WGS sequence"/>
</dbReference>
<dbReference type="PANTHER" id="PTHR39470:SF1">
    <property type="entry name" value="CHORISMATE SYNTHASE PROTEIN"/>
    <property type="match status" value="1"/>
</dbReference>
<comment type="caution">
    <text evidence="2">The sequence shown here is derived from an EMBL/GenBank/DDBJ whole genome shotgun (WGS) entry which is preliminary data.</text>
</comment>
<organism evidence="2 3">
    <name type="scientific">Moelleriella libera RCEF 2490</name>
    <dbReference type="NCBI Taxonomy" id="1081109"/>
    <lineage>
        <taxon>Eukaryota</taxon>
        <taxon>Fungi</taxon>
        <taxon>Dikarya</taxon>
        <taxon>Ascomycota</taxon>
        <taxon>Pezizomycotina</taxon>
        <taxon>Sordariomycetes</taxon>
        <taxon>Hypocreomycetidae</taxon>
        <taxon>Hypocreales</taxon>
        <taxon>Clavicipitaceae</taxon>
        <taxon>Moelleriella</taxon>
    </lineage>
</organism>
<name>A0A168B8Q3_9HYPO</name>
<dbReference type="STRING" id="1081109.A0A168B8Q3"/>
<sequence>MAISWDGGNWQPSIRSLLFIAGPVLIPKAIGWYRSTRVSSQHGGGGGVLPIQPMPPRVRIALGFLFALSTLYLVVGTLPVFAPENIFVRTQTRLQAPVDVLFSRLEAVRPLTPSDDTLRAKFVNLESRLLYAQFGPAVLADCPFCNADEPKSYLYYAVPLLLWPHVANLVVIAAVTSPALTGKYGAPWRTLAVIAAVTLAVVETYFVAWYNYQANSRALRLPEVDFFYWDMRSYRLLALAALNGALGWVLYLSSTNRAFARLPSPAERIDDVSRALLHVKSALNAVCIVKNTAMRDEELRARSQAYWAHEVRVMREVMEERDVIEGVNDALSNRIDIDRIAADATTYADSVLEPLRQQESDA</sequence>
<evidence type="ECO:0000313" key="3">
    <source>
        <dbReference type="Proteomes" id="UP000078544"/>
    </source>
</evidence>
<protein>
    <recommendedName>
        <fullName evidence="4">Chorismate synthase protein</fullName>
    </recommendedName>
</protein>
<feature type="transmembrane region" description="Helical" evidence="1">
    <location>
        <begin position="232"/>
        <end position="252"/>
    </location>
</feature>
<keyword evidence="1" id="KW-1133">Transmembrane helix</keyword>
<reference evidence="2 3" key="1">
    <citation type="journal article" date="2016" name="Genome Biol. Evol.">
        <title>Divergent and convergent evolution of fungal pathogenicity.</title>
        <authorList>
            <person name="Shang Y."/>
            <person name="Xiao G."/>
            <person name="Zheng P."/>
            <person name="Cen K."/>
            <person name="Zhan S."/>
            <person name="Wang C."/>
        </authorList>
    </citation>
    <scope>NUCLEOTIDE SEQUENCE [LARGE SCALE GENOMIC DNA]</scope>
    <source>
        <strain evidence="2 3">RCEF 2490</strain>
    </source>
</reference>
<keyword evidence="1" id="KW-0472">Membrane</keyword>